<protein>
    <recommendedName>
        <fullName evidence="2">DUF6249 domain-containing protein</fullName>
    </recommendedName>
</protein>
<organism evidence="3 4">
    <name type="scientific">Thalassotalea mangrovi</name>
    <dbReference type="NCBI Taxonomy" id="2572245"/>
    <lineage>
        <taxon>Bacteria</taxon>
        <taxon>Pseudomonadati</taxon>
        <taxon>Pseudomonadota</taxon>
        <taxon>Gammaproteobacteria</taxon>
        <taxon>Alteromonadales</taxon>
        <taxon>Colwelliaceae</taxon>
        <taxon>Thalassotalea</taxon>
    </lineage>
</organism>
<accession>A0A4U1BA23</accession>
<dbReference type="Proteomes" id="UP000307999">
    <property type="component" value="Unassembled WGS sequence"/>
</dbReference>
<keyword evidence="1" id="KW-0472">Membrane</keyword>
<evidence type="ECO:0000259" key="2">
    <source>
        <dbReference type="Pfam" id="PF19762"/>
    </source>
</evidence>
<feature type="domain" description="DUF6249" evidence="2">
    <location>
        <begin position="4"/>
        <end position="103"/>
    </location>
</feature>
<dbReference type="AlphaFoldDB" id="A0A4U1BA23"/>
<evidence type="ECO:0000256" key="1">
    <source>
        <dbReference type="SAM" id="Phobius"/>
    </source>
</evidence>
<keyword evidence="1" id="KW-1133">Transmembrane helix</keyword>
<keyword evidence="4" id="KW-1185">Reference proteome</keyword>
<reference evidence="3 4" key="1">
    <citation type="submission" date="2019-04" db="EMBL/GenBank/DDBJ databases">
        <title>Thalassotalea guangxiensis sp. nov., isolated from sediment of the coastal wetland.</title>
        <authorList>
            <person name="Zheng S."/>
            <person name="Zhang D."/>
        </authorList>
    </citation>
    <scope>NUCLEOTIDE SEQUENCE [LARGE SCALE GENOMIC DNA]</scope>
    <source>
        <strain evidence="3 4">ZS-4</strain>
    </source>
</reference>
<keyword evidence="1" id="KW-0812">Transmembrane</keyword>
<dbReference type="InterPro" id="IPR046216">
    <property type="entry name" value="DUF6249"/>
</dbReference>
<sequence>MFTSVVAVAFSFLYFGHRNKMALQETIRLAMDKGQNLSPESIEQILQSQAAPQKDFKRGILLVCLALATAAYGLLDGYDSTIIGLSMFPLALGAGYLLVWKFDQQQP</sequence>
<name>A0A4U1BA23_9GAMM</name>
<feature type="transmembrane region" description="Helical" evidence="1">
    <location>
        <begin position="59"/>
        <end position="75"/>
    </location>
</feature>
<gene>
    <name evidence="3" type="ORF">E8M12_00830</name>
</gene>
<dbReference type="EMBL" id="SWDB01000003">
    <property type="protein sequence ID" value="TKB47366.1"/>
    <property type="molecule type" value="Genomic_DNA"/>
</dbReference>
<dbReference type="OrthoDB" id="5737184at2"/>
<proteinExistence type="predicted"/>
<evidence type="ECO:0000313" key="3">
    <source>
        <dbReference type="EMBL" id="TKB47366.1"/>
    </source>
</evidence>
<evidence type="ECO:0000313" key="4">
    <source>
        <dbReference type="Proteomes" id="UP000307999"/>
    </source>
</evidence>
<feature type="transmembrane region" description="Helical" evidence="1">
    <location>
        <begin position="81"/>
        <end position="100"/>
    </location>
</feature>
<comment type="caution">
    <text evidence="3">The sequence shown here is derived from an EMBL/GenBank/DDBJ whole genome shotgun (WGS) entry which is preliminary data.</text>
</comment>
<dbReference type="Pfam" id="PF19762">
    <property type="entry name" value="DUF6249"/>
    <property type="match status" value="1"/>
</dbReference>